<dbReference type="EMBL" id="VXIV02001191">
    <property type="protein sequence ID" value="KAF6033970.1"/>
    <property type="molecule type" value="Genomic_DNA"/>
</dbReference>
<dbReference type="AlphaFoldDB" id="A0A7J7K5R2"/>
<dbReference type="Proteomes" id="UP000593567">
    <property type="component" value="Unassembled WGS sequence"/>
</dbReference>
<keyword evidence="2" id="KW-1185">Reference proteome</keyword>
<sequence length="75" mass="8143">MLTSPPGLSPSLKDLLLKEIIKVMSEVEKTIQNLPGGNIDNGSKEKNSAADNTVIQQDGLPTYNSTVLHARCFNF</sequence>
<evidence type="ECO:0000313" key="2">
    <source>
        <dbReference type="Proteomes" id="UP000593567"/>
    </source>
</evidence>
<proteinExistence type="predicted"/>
<organism evidence="1 2">
    <name type="scientific">Bugula neritina</name>
    <name type="common">Brown bryozoan</name>
    <name type="synonym">Sertularia neritina</name>
    <dbReference type="NCBI Taxonomy" id="10212"/>
    <lineage>
        <taxon>Eukaryota</taxon>
        <taxon>Metazoa</taxon>
        <taxon>Spiralia</taxon>
        <taxon>Lophotrochozoa</taxon>
        <taxon>Bryozoa</taxon>
        <taxon>Gymnolaemata</taxon>
        <taxon>Cheilostomatida</taxon>
        <taxon>Flustrina</taxon>
        <taxon>Buguloidea</taxon>
        <taxon>Bugulidae</taxon>
        <taxon>Bugula</taxon>
    </lineage>
</organism>
<name>A0A7J7K5R2_BUGNE</name>
<accession>A0A7J7K5R2</accession>
<evidence type="ECO:0000313" key="1">
    <source>
        <dbReference type="EMBL" id="KAF6033970.1"/>
    </source>
</evidence>
<protein>
    <submittedName>
        <fullName evidence="1">Uncharacterized protein</fullName>
    </submittedName>
</protein>
<reference evidence="1" key="1">
    <citation type="submission" date="2020-06" db="EMBL/GenBank/DDBJ databases">
        <title>Draft genome of Bugula neritina, a colonial animal packing powerful symbionts and potential medicines.</title>
        <authorList>
            <person name="Rayko M."/>
        </authorList>
    </citation>
    <scope>NUCLEOTIDE SEQUENCE [LARGE SCALE GENOMIC DNA]</scope>
    <source>
        <strain evidence="1">Kwan_BN1</strain>
    </source>
</reference>
<comment type="caution">
    <text evidence="1">The sequence shown here is derived from an EMBL/GenBank/DDBJ whole genome shotgun (WGS) entry which is preliminary data.</text>
</comment>
<gene>
    <name evidence="1" type="ORF">EB796_007723</name>
</gene>